<dbReference type="InterPro" id="IPR006119">
    <property type="entry name" value="Resolv_N"/>
</dbReference>
<dbReference type="EMBL" id="PZKG01000019">
    <property type="protein sequence ID" value="PTE22597.1"/>
    <property type="molecule type" value="Genomic_DNA"/>
</dbReference>
<evidence type="ECO:0000313" key="4">
    <source>
        <dbReference type="EMBL" id="PTE22597.1"/>
    </source>
</evidence>
<dbReference type="InterPro" id="IPR050639">
    <property type="entry name" value="SSR_resolvase"/>
</dbReference>
<dbReference type="Gene3D" id="3.90.1750.20">
    <property type="entry name" value="Putative Large Serine Recombinase, Chain B, Domain 2"/>
    <property type="match status" value="1"/>
</dbReference>
<dbReference type="PROSITE" id="PS51737">
    <property type="entry name" value="RECOMBINASE_DNA_BIND"/>
    <property type="match status" value="1"/>
</dbReference>
<evidence type="ECO:0000259" key="3">
    <source>
        <dbReference type="PROSITE" id="PS51737"/>
    </source>
</evidence>
<proteinExistence type="predicted"/>
<organism evidence="4 5">
    <name type="scientific">Cereibacter changlensis JA139</name>
    <dbReference type="NCBI Taxonomy" id="1188249"/>
    <lineage>
        <taxon>Bacteria</taxon>
        <taxon>Pseudomonadati</taxon>
        <taxon>Pseudomonadota</taxon>
        <taxon>Alphaproteobacteria</taxon>
        <taxon>Rhodobacterales</taxon>
        <taxon>Paracoccaceae</taxon>
        <taxon>Cereibacter</taxon>
    </lineage>
</organism>
<dbReference type="AlphaFoldDB" id="A0A2T4JXS8"/>
<dbReference type="GO" id="GO:0003677">
    <property type="term" value="F:DNA binding"/>
    <property type="evidence" value="ECO:0007669"/>
    <property type="project" value="InterPro"/>
</dbReference>
<dbReference type="InterPro" id="IPR036162">
    <property type="entry name" value="Resolvase-like_N_sf"/>
</dbReference>
<dbReference type="Pfam" id="PF07508">
    <property type="entry name" value="Recombinase"/>
    <property type="match status" value="1"/>
</dbReference>
<dbReference type="PANTHER" id="PTHR30461:SF23">
    <property type="entry name" value="DNA RECOMBINASE-RELATED"/>
    <property type="match status" value="1"/>
</dbReference>
<dbReference type="PROSITE" id="PS51736">
    <property type="entry name" value="RECOMBINASES_3"/>
    <property type="match status" value="1"/>
</dbReference>
<dbReference type="RefSeq" id="WP_107663110.1">
    <property type="nucleotide sequence ID" value="NZ_PZKG01000019.1"/>
</dbReference>
<dbReference type="OrthoDB" id="7277848at2"/>
<dbReference type="SMART" id="SM00857">
    <property type="entry name" value="Resolvase"/>
    <property type="match status" value="1"/>
</dbReference>
<accession>A0A2T4JXS8</accession>
<evidence type="ECO:0000313" key="5">
    <source>
        <dbReference type="Proteomes" id="UP000241010"/>
    </source>
</evidence>
<reference evidence="4 5" key="1">
    <citation type="submission" date="2018-03" db="EMBL/GenBank/DDBJ databases">
        <title>Cereibacter changlensis.</title>
        <authorList>
            <person name="Meyer T.E."/>
            <person name="Miller S."/>
            <person name="Lodha T."/>
            <person name="Gandham S."/>
            <person name="Chintalapati S."/>
            <person name="Chintalapati V.R."/>
        </authorList>
    </citation>
    <scope>NUCLEOTIDE SEQUENCE [LARGE SCALE GENOMIC DNA]</scope>
    <source>
        <strain evidence="4 5">JA139</strain>
    </source>
</reference>
<name>A0A2T4JXS8_9RHOB</name>
<comment type="caution">
    <text evidence="4">The sequence shown here is derived from an EMBL/GenBank/DDBJ whole genome shotgun (WGS) entry which is preliminary data.</text>
</comment>
<dbReference type="Gene3D" id="3.40.50.1390">
    <property type="entry name" value="Resolvase, N-terminal catalytic domain"/>
    <property type="match status" value="1"/>
</dbReference>
<sequence>MPQGCRAAVYARYSTELQDERSIDDQLALCRDYADRNQLIVVATFEDRAKTSASIFGRDGLARMMEQAKTRRFDVLIVEALDRLSRDQEDLAHIHKRLSFARIEIRTVHEGIADSVSVGLRGLMGTMFLDALKAKTKRGLAGVIRDGRHAGGQTYGYRPVPGEPGKREIIPHEAETICEIFSAYVSGKSPRTIAGELNDRGISPPRGRRWNASTLNGNPTRGYGILRNPMYDGRLVWNRVTMVRDPDTGRRVNRENPIENRQEVEAEHLRIVPRELFEEAFARYLKQSAAASSGGLTKAPPRPFSGLIRCACCGSGMSIHDRYGAAIRIRCSAATESGSCGNKARYRLDKIEEAIFERLRAQLDRPEYLNEFVRSYAEERRRLANAARQDRAKIERAAADTQARYMRLVEMMARGLIEGQEADAQVLNAKRAAALARAELDLVHADTNVVELHPQAAAAYTRAIADLSSALKRGDGRFDAAAVEALRRVVTEITVHPKDESRDVLVEVRGNMESLLGLDQQVVGGPMVARGGLEPPTPRL</sequence>
<dbReference type="InterPro" id="IPR025827">
    <property type="entry name" value="Zn_ribbon_recom_dom"/>
</dbReference>
<feature type="domain" description="Recombinase" evidence="3">
    <location>
        <begin position="154"/>
        <end position="291"/>
    </location>
</feature>
<protein>
    <submittedName>
        <fullName evidence="4">Recombinase family protein</fullName>
    </submittedName>
</protein>
<gene>
    <name evidence="4" type="ORF">C5F48_06325</name>
</gene>
<dbReference type="Pfam" id="PF00239">
    <property type="entry name" value="Resolvase"/>
    <property type="match status" value="1"/>
</dbReference>
<dbReference type="PANTHER" id="PTHR30461">
    <property type="entry name" value="DNA-INVERTASE FROM LAMBDOID PROPHAGE"/>
    <property type="match status" value="1"/>
</dbReference>
<keyword evidence="1" id="KW-0175">Coiled coil</keyword>
<evidence type="ECO:0000256" key="1">
    <source>
        <dbReference type="SAM" id="Coils"/>
    </source>
</evidence>
<dbReference type="InterPro" id="IPR038109">
    <property type="entry name" value="DNA_bind_recomb_sf"/>
</dbReference>
<dbReference type="Pfam" id="PF13408">
    <property type="entry name" value="Zn_ribbon_recom"/>
    <property type="match status" value="1"/>
</dbReference>
<feature type="coiled-coil region" evidence="1">
    <location>
        <begin position="369"/>
        <end position="404"/>
    </location>
</feature>
<dbReference type="SUPFAM" id="SSF53041">
    <property type="entry name" value="Resolvase-like"/>
    <property type="match status" value="1"/>
</dbReference>
<dbReference type="CDD" id="cd00338">
    <property type="entry name" value="Ser_Recombinase"/>
    <property type="match status" value="1"/>
</dbReference>
<dbReference type="Proteomes" id="UP000241010">
    <property type="component" value="Unassembled WGS sequence"/>
</dbReference>
<dbReference type="GO" id="GO:0000150">
    <property type="term" value="F:DNA strand exchange activity"/>
    <property type="evidence" value="ECO:0007669"/>
    <property type="project" value="InterPro"/>
</dbReference>
<evidence type="ECO:0000259" key="2">
    <source>
        <dbReference type="PROSITE" id="PS51736"/>
    </source>
</evidence>
<dbReference type="InterPro" id="IPR011109">
    <property type="entry name" value="DNA_bind_recombinase_dom"/>
</dbReference>
<feature type="domain" description="Resolvase/invertase-type recombinase catalytic" evidence="2">
    <location>
        <begin position="6"/>
        <end position="159"/>
    </location>
</feature>
<keyword evidence="5" id="KW-1185">Reference proteome</keyword>